<organism evidence="2 3">
    <name type="scientific">Dryococelus australis</name>
    <dbReference type="NCBI Taxonomy" id="614101"/>
    <lineage>
        <taxon>Eukaryota</taxon>
        <taxon>Metazoa</taxon>
        <taxon>Ecdysozoa</taxon>
        <taxon>Arthropoda</taxon>
        <taxon>Hexapoda</taxon>
        <taxon>Insecta</taxon>
        <taxon>Pterygota</taxon>
        <taxon>Neoptera</taxon>
        <taxon>Polyneoptera</taxon>
        <taxon>Phasmatodea</taxon>
        <taxon>Verophasmatodea</taxon>
        <taxon>Anareolatae</taxon>
        <taxon>Phasmatidae</taxon>
        <taxon>Eurycanthinae</taxon>
        <taxon>Dryococelus</taxon>
    </lineage>
</organism>
<comment type="caution">
    <text evidence="2">The sequence shown here is derived from an EMBL/GenBank/DDBJ whole genome shotgun (WGS) entry which is preliminary data.</text>
</comment>
<dbReference type="Proteomes" id="UP001159363">
    <property type="component" value="Chromosome 16"/>
</dbReference>
<evidence type="ECO:0000313" key="3">
    <source>
        <dbReference type="Proteomes" id="UP001159363"/>
    </source>
</evidence>
<gene>
    <name evidence="2" type="ORF">PR048_033310</name>
</gene>
<evidence type="ECO:0000313" key="2">
    <source>
        <dbReference type="EMBL" id="KAJ8865788.1"/>
    </source>
</evidence>
<keyword evidence="3" id="KW-1185">Reference proteome</keyword>
<evidence type="ECO:0000256" key="1">
    <source>
        <dbReference type="SAM" id="MobiDB-lite"/>
    </source>
</evidence>
<accession>A0ABQ9G0W3</accession>
<protein>
    <submittedName>
        <fullName evidence="2">Uncharacterized protein</fullName>
    </submittedName>
</protein>
<dbReference type="EMBL" id="JARBHB010000017">
    <property type="protein sequence ID" value="KAJ8865788.1"/>
    <property type="molecule type" value="Genomic_DNA"/>
</dbReference>
<feature type="region of interest" description="Disordered" evidence="1">
    <location>
        <begin position="56"/>
        <end position="96"/>
    </location>
</feature>
<reference evidence="2 3" key="1">
    <citation type="submission" date="2023-02" db="EMBL/GenBank/DDBJ databases">
        <title>LHISI_Scaffold_Assembly.</title>
        <authorList>
            <person name="Stuart O.P."/>
            <person name="Cleave R."/>
            <person name="Magrath M.J.L."/>
            <person name="Mikheyev A.S."/>
        </authorList>
    </citation>
    <scope>NUCLEOTIDE SEQUENCE [LARGE SCALE GENOMIC DNA]</scope>
    <source>
        <strain evidence="2">Daus_M_001</strain>
        <tissue evidence="2">Leg muscle</tissue>
    </source>
</reference>
<proteinExistence type="predicted"/>
<name>A0ABQ9G0W3_9NEOP</name>
<feature type="compositionally biased region" description="Basic and acidic residues" evidence="1">
    <location>
        <begin position="64"/>
        <end position="73"/>
    </location>
</feature>
<sequence>MGPHEGLDLPDRCGIRGKNYLRGRSLLQTREWNGEIWVDLKIEVFRADEDEVRSLGYRPTSGKFRHDPREQKSWSDPARNRTQLASVGDKKSEHYTTTDPADHIGFLQLLFIMEAPVEMADPVRSTSTIRTYSTAKDYPRDVNMRHSSSEQVLSFSLKHLSYAGLWSAENKIKCNQHIFLTATSMALSILMTASDKSVAREVTYTTFNCICTLLILVPMSSCWCGGETSHVSWGCQATLVPWSGAATTSQPRCLENTSPRRGRLGGWWLAAILLRRDQRGAIAVDHRAVVTTQTLHSVTVERARMPANSLPLSLEDSVETAAPRRTATRAYSTTEDYRCSRWRLEAIVEPHIPSGFTSVPTWHLLYTPNSMAMEMFPATFFKILLMFKREQFEEMVSGLKSFRQCTTFHLTEGLVNRTVTDERRIAVLRIVVVVSATLSNIFEQFVTYFSVHLDANSTSGMEPPSEANIYESCGFRNHAGRCRCSADFLGGLPFPSPLHYGATSCSPHLTLISYQDLTKSR</sequence>